<accession>A0A1F5SB50</accession>
<name>A0A1F5SB50_9BACT</name>
<dbReference type="EMBL" id="MFFW01000043">
    <property type="protein sequence ID" value="OGF23924.1"/>
    <property type="molecule type" value="Genomic_DNA"/>
</dbReference>
<dbReference type="PANTHER" id="PTHR47505:SF1">
    <property type="entry name" value="DNA UTILIZATION PROTEIN YHGH"/>
    <property type="match status" value="1"/>
</dbReference>
<comment type="caution">
    <text evidence="3">The sequence shown here is derived from an EMBL/GenBank/DDBJ whole genome shotgun (WGS) entry which is preliminary data.</text>
</comment>
<evidence type="ECO:0000313" key="3">
    <source>
        <dbReference type="EMBL" id="OGF23924.1"/>
    </source>
</evidence>
<evidence type="ECO:0000256" key="1">
    <source>
        <dbReference type="ARBA" id="ARBA00008007"/>
    </source>
</evidence>
<evidence type="ECO:0000259" key="2">
    <source>
        <dbReference type="Pfam" id="PF18912"/>
    </source>
</evidence>
<dbReference type="Proteomes" id="UP000178783">
    <property type="component" value="Unassembled WGS sequence"/>
</dbReference>
<evidence type="ECO:0000313" key="4">
    <source>
        <dbReference type="Proteomes" id="UP000178783"/>
    </source>
</evidence>
<dbReference type="CDD" id="cd06223">
    <property type="entry name" value="PRTases_typeI"/>
    <property type="match status" value="1"/>
</dbReference>
<dbReference type="InterPro" id="IPR029057">
    <property type="entry name" value="PRTase-like"/>
</dbReference>
<proteinExistence type="inferred from homology"/>
<dbReference type="SUPFAM" id="SSF53271">
    <property type="entry name" value="PRTase-like"/>
    <property type="match status" value="1"/>
</dbReference>
<dbReference type="InterPro" id="IPR044005">
    <property type="entry name" value="DZR_2"/>
</dbReference>
<feature type="domain" description="Double zinc ribbon" evidence="2">
    <location>
        <begin position="24"/>
        <end position="75"/>
    </location>
</feature>
<dbReference type="InterPro" id="IPR000836">
    <property type="entry name" value="PRTase_dom"/>
</dbReference>
<dbReference type="AlphaFoldDB" id="A0A1F5SB50"/>
<protein>
    <recommendedName>
        <fullName evidence="2">Double zinc ribbon domain-containing protein</fullName>
    </recommendedName>
</protein>
<gene>
    <name evidence="3" type="ORF">A3H66_03150</name>
</gene>
<dbReference type="InterPro" id="IPR051910">
    <property type="entry name" value="ComF/GntX_DNA_util-trans"/>
</dbReference>
<sequence length="274" mass="31064">MNVIINKNKFIKIKQNASDIWSFFLDLIFPIECLGCGREGQWLCQTCFKKINLKAEQYCLHCKRGNDFGEFCSLCRVNYDLTGVWIASLYENKLISKAIKSLKYYFASSLADDLGKLLIFFVNNLINQGRILKPDLKAGVGWQGLNRAENLPLAILDFKANLIIPVPLAKKRWRWRGFNQAEILGKIFAGYYGLEINACDLVRIKHKKPQVKLTEKNRLSNLKDCFVWRGGSLNKRNIILLDDVVTTGATLNECARVLRANGAGEVWGLVVAKG</sequence>
<dbReference type="PANTHER" id="PTHR47505">
    <property type="entry name" value="DNA UTILIZATION PROTEIN YHGH"/>
    <property type="match status" value="1"/>
</dbReference>
<comment type="similarity">
    <text evidence="1">Belongs to the ComF/GntX family.</text>
</comment>
<reference evidence="3 4" key="1">
    <citation type="journal article" date="2016" name="Nat. Commun.">
        <title>Thousands of microbial genomes shed light on interconnected biogeochemical processes in an aquifer system.</title>
        <authorList>
            <person name="Anantharaman K."/>
            <person name="Brown C.T."/>
            <person name="Hug L.A."/>
            <person name="Sharon I."/>
            <person name="Castelle C.J."/>
            <person name="Probst A.J."/>
            <person name="Thomas B.C."/>
            <person name="Singh A."/>
            <person name="Wilkins M.J."/>
            <person name="Karaoz U."/>
            <person name="Brodie E.L."/>
            <person name="Williams K.H."/>
            <person name="Hubbard S.S."/>
            <person name="Banfield J.F."/>
        </authorList>
    </citation>
    <scope>NUCLEOTIDE SEQUENCE [LARGE SCALE GENOMIC DNA]</scope>
</reference>
<organism evidence="3 4">
    <name type="scientific">Candidatus Falkowbacteria bacterium RIFCSPLOWO2_02_FULL_45_21</name>
    <dbReference type="NCBI Taxonomy" id="1797989"/>
    <lineage>
        <taxon>Bacteria</taxon>
        <taxon>Candidatus Falkowiibacteriota</taxon>
    </lineage>
</organism>
<dbReference type="Pfam" id="PF18912">
    <property type="entry name" value="DZR_2"/>
    <property type="match status" value="1"/>
</dbReference>
<dbReference type="Gene3D" id="3.40.50.2020">
    <property type="match status" value="1"/>
</dbReference>
<dbReference type="STRING" id="1797989.A3H66_03150"/>